<dbReference type="Proteomes" id="UP000295083">
    <property type="component" value="Unassembled WGS sequence"/>
</dbReference>
<dbReference type="Gene3D" id="3.40.50.300">
    <property type="entry name" value="P-loop containing nucleotide triphosphate hydrolases"/>
    <property type="match status" value="2"/>
</dbReference>
<dbReference type="Pfam" id="PF12848">
    <property type="entry name" value="ABC_tran_Xtn"/>
    <property type="match status" value="1"/>
</dbReference>
<protein>
    <submittedName>
        <fullName evidence="6">Protein GCN20</fullName>
    </submittedName>
</protein>
<dbReference type="CDD" id="cd03221">
    <property type="entry name" value="ABCF_EF-3"/>
    <property type="match status" value="2"/>
</dbReference>
<evidence type="ECO:0000256" key="2">
    <source>
        <dbReference type="ARBA" id="ARBA00022741"/>
    </source>
</evidence>
<evidence type="ECO:0000256" key="4">
    <source>
        <dbReference type="SAM" id="Coils"/>
    </source>
</evidence>
<dbReference type="InterPro" id="IPR017871">
    <property type="entry name" value="ABC_transporter-like_CS"/>
</dbReference>
<dbReference type="FunFam" id="3.40.50.300:FF:000882">
    <property type="entry name" value="Translation initiation regulator (Gcn20)"/>
    <property type="match status" value="1"/>
</dbReference>
<dbReference type="PANTHER" id="PTHR19211:SF117">
    <property type="entry name" value="ATP-BINDING CASSETTE SUB-FAMILY F MEMBER 3"/>
    <property type="match status" value="1"/>
</dbReference>
<dbReference type="SMART" id="SM00382">
    <property type="entry name" value="AAA"/>
    <property type="match status" value="2"/>
</dbReference>
<dbReference type="InterPro" id="IPR050611">
    <property type="entry name" value="ABCF"/>
</dbReference>
<proteinExistence type="predicted"/>
<feature type="coiled-coil region" evidence="4">
    <location>
        <begin position="122"/>
        <end position="152"/>
    </location>
</feature>
<dbReference type="AlphaFoldDB" id="A0A4R8PXP7"/>
<keyword evidence="7" id="KW-1185">Reference proteome</keyword>
<dbReference type="Pfam" id="PF00005">
    <property type="entry name" value="ABC_tran"/>
    <property type="match status" value="2"/>
</dbReference>
<feature type="domain" description="ABC transporter" evidence="5">
    <location>
        <begin position="530"/>
        <end position="745"/>
    </location>
</feature>
<dbReference type="GO" id="GO:0005524">
    <property type="term" value="F:ATP binding"/>
    <property type="evidence" value="ECO:0007669"/>
    <property type="project" value="UniProtKB-KW"/>
</dbReference>
<dbReference type="InterPro" id="IPR003439">
    <property type="entry name" value="ABC_transporter-like_ATP-bd"/>
</dbReference>
<dbReference type="PANTHER" id="PTHR19211">
    <property type="entry name" value="ATP-BINDING TRANSPORT PROTEIN-RELATED"/>
    <property type="match status" value="1"/>
</dbReference>
<sequence>MEAEIRTLLPNVDPVLSEYSVGYLTHASTLWSDEEELSGPSPLSEAAFAVTELLLSASGNPDSKLQQKIEQLVQKWVNKYSDINGTQRNGPSAVRRLDQTFQVSSQRNMSSTLGVATGAVDLESANARKVESKVDRKKLEKAERKIAAKQQKKTYKTVEYEASKLLNQPESTQSYEEFYMAVNPLQLGATGGNKTKDIKVDNVDVSIGGVRILTDTNFTLAYGHRYGLVGHNGVGKSTLLRALARRELPIPPHISILHVEQELTGDDTPAIQAVLDADVWRKVLLKEQNEITQKLADIEAQRASMADTSADAAKLDQDREVQDNRLGDIQAKLAEMESDKAESRAASILAGLGFSAERQQYATKTFSGGWRMRLALARALFCEPDLLLLDEPSNMLDVPSIAFLSNYLQGYPSTVLVVSHDRAFLNEVATDIIHQHSQRLDYYRSANFESFYATREERKKTAKREYENQMAQRAHLQAFIDKFRYNAAKSSEAQSRIKKLEKMPVLEPPETEYSVKFKFPDVEKMTPPIIQMTGVTFGYSKDNILLRNVDLDVQLDSRIGIVGPNGAGKTTVLKLLIGKLSPTSGLISQNPRLRVGFFAQHHVDALDLTVSAVSFMAKTYPGRTDEEYRRQLGAFGITGTTGLQKMEVLSGGQKSRVAFACLALTNPHILVLDEPSNHLDIEAMDALAEALKEFQGGVLMVSHDVTMLQTVCTSLWVCDGGTVEKFPGDVQAYKKRIAAQADAAGVVKAH</sequence>
<dbReference type="InterPro" id="IPR003593">
    <property type="entry name" value="AAA+_ATPase"/>
</dbReference>
<name>A0A4R8PXP7_9PEZI</name>
<accession>A0A4R8PXP7</accession>
<evidence type="ECO:0000259" key="5">
    <source>
        <dbReference type="PROSITE" id="PS50893"/>
    </source>
</evidence>
<evidence type="ECO:0000256" key="1">
    <source>
        <dbReference type="ARBA" id="ARBA00022737"/>
    </source>
</evidence>
<dbReference type="GO" id="GO:0016887">
    <property type="term" value="F:ATP hydrolysis activity"/>
    <property type="evidence" value="ECO:0007669"/>
    <property type="project" value="InterPro"/>
</dbReference>
<dbReference type="PROSITE" id="PS00211">
    <property type="entry name" value="ABC_TRANSPORTER_1"/>
    <property type="match status" value="2"/>
</dbReference>
<dbReference type="EMBL" id="QAPG01000135">
    <property type="protein sequence ID" value="TDZ30328.1"/>
    <property type="molecule type" value="Genomic_DNA"/>
</dbReference>
<dbReference type="InterPro" id="IPR027417">
    <property type="entry name" value="P-loop_NTPase"/>
</dbReference>
<dbReference type="SUPFAM" id="SSF52540">
    <property type="entry name" value="P-loop containing nucleoside triphosphate hydrolases"/>
    <property type="match status" value="2"/>
</dbReference>
<keyword evidence="2" id="KW-0547">Nucleotide-binding</keyword>
<comment type="caution">
    <text evidence="6">The sequence shown here is derived from an EMBL/GenBank/DDBJ whole genome shotgun (WGS) entry which is preliminary data.</text>
</comment>
<keyword evidence="4" id="KW-0175">Coiled coil</keyword>
<reference evidence="6 7" key="1">
    <citation type="submission" date="2018-11" db="EMBL/GenBank/DDBJ databases">
        <title>Genome sequence and assembly of Colletotrichum spinosum.</title>
        <authorList>
            <person name="Gan P."/>
            <person name="Shirasu K."/>
        </authorList>
    </citation>
    <scope>NUCLEOTIDE SEQUENCE [LARGE SCALE GENOMIC DNA]</scope>
    <source>
        <strain evidence="6 7">CBS 515.97</strain>
    </source>
</reference>
<dbReference type="InterPro" id="IPR032781">
    <property type="entry name" value="ABC_tran_Xtn"/>
</dbReference>
<feature type="domain" description="ABC transporter" evidence="5">
    <location>
        <begin position="198"/>
        <end position="462"/>
    </location>
</feature>
<evidence type="ECO:0000313" key="6">
    <source>
        <dbReference type="EMBL" id="TDZ30328.1"/>
    </source>
</evidence>
<keyword evidence="3" id="KW-0067">ATP-binding</keyword>
<evidence type="ECO:0000256" key="3">
    <source>
        <dbReference type="ARBA" id="ARBA00022840"/>
    </source>
</evidence>
<keyword evidence="1" id="KW-0677">Repeat</keyword>
<organism evidence="6 7">
    <name type="scientific">Colletotrichum spinosum</name>
    <dbReference type="NCBI Taxonomy" id="1347390"/>
    <lineage>
        <taxon>Eukaryota</taxon>
        <taxon>Fungi</taxon>
        <taxon>Dikarya</taxon>
        <taxon>Ascomycota</taxon>
        <taxon>Pezizomycotina</taxon>
        <taxon>Sordariomycetes</taxon>
        <taxon>Hypocreomycetidae</taxon>
        <taxon>Glomerellales</taxon>
        <taxon>Glomerellaceae</taxon>
        <taxon>Colletotrichum</taxon>
        <taxon>Colletotrichum orbiculare species complex</taxon>
    </lineage>
</organism>
<dbReference type="FunFam" id="3.40.50.300:FF:000104">
    <property type="entry name" value="ATP-binding cassette sub-family F member 3"/>
    <property type="match status" value="1"/>
</dbReference>
<gene>
    <name evidence="6" type="primary">GCN20</name>
    <name evidence="6" type="ORF">C8035_v002894</name>
</gene>
<dbReference type="PROSITE" id="PS50893">
    <property type="entry name" value="ABC_TRANSPORTER_2"/>
    <property type="match status" value="2"/>
</dbReference>
<evidence type="ECO:0000313" key="7">
    <source>
        <dbReference type="Proteomes" id="UP000295083"/>
    </source>
</evidence>